<name>A0A8T2TDS6_CERRI</name>
<dbReference type="PANTHER" id="PTHR32254">
    <property type="entry name" value="EXPRESSED PROTEIN"/>
    <property type="match status" value="1"/>
</dbReference>
<accession>A0A8T2TDS6</accession>
<evidence type="ECO:0000256" key="1">
    <source>
        <dbReference type="SAM" id="Phobius"/>
    </source>
</evidence>
<evidence type="ECO:0000313" key="3">
    <source>
        <dbReference type="Proteomes" id="UP000825935"/>
    </source>
</evidence>
<dbReference type="EMBL" id="CM035418">
    <property type="protein sequence ID" value="KAH7420702.1"/>
    <property type="molecule type" value="Genomic_DNA"/>
</dbReference>
<dbReference type="Proteomes" id="UP000825935">
    <property type="component" value="Chromosome 13"/>
</dbReference>
<feature type="transmembrane region" description="Helical" evidence="1">
    <location>
        <begin position="12"/>
        <end position="29"/>
    </location>
</feature>
<organism evidence="2 3">
    <name type="scientific">Ceratopteris richardii</name>
    <name type="common">Triangle waterfern</name>
    <dbReference type="NCBI Taxonomy" id="49495"/>
    <lineage>
        <taxon>Eukaryota</taxon>
        <taxon>Viridiplantae</taxon>
        <taxon>Streptophyta</taxon>
        <taxon>Embryophyta</taxon>
        <taxon>Tracheophyta</taxon>
        <taxon>Polypodiopsida</taxon>
        <taxon>Polypodiidae</taxon>
        <taxon>Polypodiales</taxon>
        <taxon>Pteridineae</taxon>
        <taxon>Pteridaceae</taxon>
        <taxon>Parkerioideae</taxon>
        <taxon>Ceratopteris</taxon>
    </lineage>
</organism>
<keyword evidence="1" id="KW-0472">Membrane</keyword>
<dbReference type="OMA" id="NTENHFA"/>
<dbReference type="Pfam" id="PF06364">
    <property type="entry name" value="DUF1068"/>
    <property type="match status" value="1"/>
</dbReference>
<protein>
    <submittedName>
        <fullName evidence="2">Uncharacterized protein</fullName>
    </submittedName>
</protein>
<dbReference type="AlphaFoldDB" id="A0A8T2TDS6"/>
<dbReference type="InterPro" id="IPR010471">
    <property type="entry name" value="DUF1068"/>
</dbReference>
<sequence length="173" mass="19198">MPQMPGSRASGARVLITLLVVGVAAYIIGRPLYWRFAGDVTASSRPPLSDCLPCVCDCPQNNLLLPSGQTNLSTDCVKVDPTLQKEMEKHSVDLLSEELKLQGIVAEESQQRADSAFSEVKNMSSQYQKETEKCNLGMETCEEAREIAEAALIEQIRVGRIWEQRARNLGWKD</sequence>
<dbReference type="OrthoDB" id="1898954at2759"/>
<keyword evidence="3" id="KW-1185">Reference proteome</keyword>
<keyword evidence="1" id="KW-0812">Transmembrane</keyword>
<proteinExistence type="predicted"/>
<dbReference type="PANTHER" id="PTHR32254:SF6">
    <property type="entry name" value="DUF1068 DOMAIN-CONTAINING PROTEIN"/>
    <property type="match status" value="1"/>
</dbReference>
<gene>
    <name evidence="2" type="ORF">KP509_13G017800</name>
</gene>
<evidence type="ECO:0000313" key="2">
    <source>
        <dbReference type="EMBL" id="KAH7420702.1"/>
    </source>
</evidence>
<keyword evidence="1" id="KW-1133">Transmembrane helix</keyword>
<comment type="caution">
    <text evidence="2">The sequence shown here is derived from an EMBL/GenBank/DDBJ whole genome shotgun (WGS) entry which is preliminary data.</text>
</comment>
<reference evidence="2" key="1">
    <citation type="submission" date="2021-08" db="EMBL/GenBank/DDBJ databases">
        <title>WGS assembly of Ceratopteris richardii.</title>
        <authorList>
            <person name="Marchant D.B."/>
            <person name="Chen G."/>
            <person name="Jenkins J."/>
            <person name="Shu S."/>
            <person name="Leebens-Mack J."/>
            <person name="Grimwood J."/>
            <person name="Schmutz J."/>
            <person name="Soltis P."/>
            <person name="Soltis D."/>
            <person name="Chen Z.-H."/>
        </authorList>
    </citation>
    <scope>NUCLEOTIDE SEQUENCE</scope>
    <source>
        <strain evidence="2">Whitten #5841</strain>
        <tissue evidence="2">Leaf</tissue>
    </source>
</reference>